<keyword evidence="1" id="KW-0723">Serine/threonine-protein kinase</keyword>
<evidence type="ECO:0000256" key="5">
    <source>
        <dbReference type="ARBA" id="ARBA00022840"/>
    </source>
</evidence>
<evidence type="ECO:0000313" key="8">
    <source>
        <dbReference type="Proteomes" id="UP001157418"/>
    </source>
</evidence>
<dbReference type="PROSITE" id="PS50011">
    <property type="entry name" value="PROTEIN_KINASE_DOM"/>
    <property type="match status" value="1"/>
</dbReference>
<evidence type="ECO:0000256" key="4">
    <source>
        <dbReference type="ARBA" id="ARBA00022777"/>
    </source>
</evidence>
<keyword evidence="2" id="KW-0808">Transferase</keyword>
<evidence type="ECO:0000259" key="6">
    <source>
        <dbReference type="PROSITE" id="PS50011"/>
    </source>
</evidence>
<comment type="caution">
    <text evidence="7">The sequence shown here is derived from an EMBL/GenBank/DDBJ whole genome shotgun (WGS) entry which is preliminary data.</text>
</comment>
<keyword evidence="4" id="KW-0418">Kinase</keyword>
<dbReference type="GO" id="GO:0005886">
    <property type="term" value="C:plasma membrane"/>
    <property type="evidence" value="ECO:0007669"/>
    <property type="project" value="TreeGrafter"/>
</dbReference>
<gene>
    <name evidence="7" type="ORF">LVIROSA_LOCUS12765</name>
</gene>
<dbReference type="InterPro" id="IPR001245">
    <property type="entry name" value="Ser-Thr/Tyr_kinase_cat_dom"/>
</dbReference>
<evidence type="ECO:0000313" key="7">
    <source>
        <dbReference type="EMBL" id="CAH1425636.1"/>
    </source>
</evidence>
<evidence type="ECO:0000256" key="2">
    <source>
        <dbReference type="ARBA" id="ARBA00022679"/>
    </source>
</evidence>
<dbReference type="EMBL" id="CAKMRJ010002223">
    <property type="protein sequence ID" value="CAH1425636.1"/>
    <property type="molecule type" value="Genomic_DNA"/>
</dbReference>
<reference evidence="7 8" key="1">
    <citation type="submission" date="2022-01" db="EMBL/GenBank/DDBJ databases">
        <authorList>
            <person name="Xiong W."/>
            <person name="Schranz E."/>
        </authorList>
    </citation>
    <scope>NUCLEOTIDE SEQUENCE [LARGE SCALE GENOMIC DNA]</scope>
</reference>
<accession>A0AAU9MJF3</accession>
<proteinExistence type="predicted"/>
<name>A0AAU9MJF3_9ASTR</name>
<dbReference type="PANTHER" id="PTHR27002">
    <property type="entry name" value="RECEPTOR-LIKE SERINE/THREONINE-PROTEIN KINASE SD1-8"/>
    <property type="match status" value="1"/>
</dbReference>
<evidence type="ECO:0000256" key="3">
    <source>
        <dbReference type="ARBA" id="ARBA00022741"/>
    </source>
</evidence>
<dbReference type="AlphaFoldDB" id="A0AAU9MJF3"/>
<sequence>MELVVKRLSKSSRQGSQEFINEVILRAKLQHRNIMRLIGFCLDSDEKLLIYEYVSNKSLDYFLFNPNKHGHGSNRSKHQSNCRNIIPTLKFLQESIFHLHYHWRRTIAKRRLDENTIVKCRILPDNTERLRDFGFVILASVLVTG</sequence>
<dbReference type="Proteomes" id="UP001157418">
    <property type="component" value="Unassembled WGS sequence"/>
</dbReference>
<feature type="domain" description="Protein kinase" evidence="6">
    <location>
        <begin position="1"/>
        <end position="145"/>
    </location>
</feature>
<protein>
    <recommendedName>
        <fullName evidence="6">Protein kinase domain-containing protein</fullName>
    </recommendedName>
</protein>
<dbReference type="PANTHER" id="PTHR27002:SF929">
    <property type="entry name" value="GNK2-LIKE DOMAIN-CONTAINING PROTEIN-RELATED"/>
    <property type="match status" value="1"/>
</dbReference>
<keyword evidence="3" id="KW-0547">Nucleotide-binding</keyword>
<dbReference type="Gene3D" id="3.30.200.20">
    <property type="entry name" value="Phosphorylase Kinase, domain 1"/>
    <property type="match status" value="1"/>
</dbReference>
<dbReference type="GO" id="GO:0004674">
    <property type="term" value="F:protein serine/threonine kinase activity"/>
    <property type="evidence" value="ECO:0007669"/>
    <property type="project" value="UniProtKB-KW"/>
</dbReference>
<dbReference type="InterPro" id="IPR011009">
    <property type="entry name" value="Kinase-like_dom_sf"/>
</dbReference>
<dbReference type="InterPro" id="IPR000719">
    <property type="entry name" value="Prot_kinase_dom"/>
</dbReference>
<dbReference type="Pfam" id="PF07714">
    <property type="entry name" value="PK_Tyr_Ser-Thr"/>
    <property type="match status" value="1"/>
</dbReference>
<keyword evidence="5" id="KW-0067">ATP-binding</keyword>
<dbReference type="GO" id="GO:0005524">
    <property type="term" value="F:ATP binding"/>
    <property type="evidence" value="ECO:0007669"/>
    <property type="project" value="UniProtKB-KW"/>
</dbReference>
<keyword evidence="8" id="KW-1185">Reference proteome</keyword>
<organism evidence="7 8">
    <name type="scientific">Lactuca virosa</name>
    <dbReference type="NCBI Taxonomy" id="75947"/>
    <lineage>
        <taxon>Eukaryota</taxon>
        <taxon>Viridiplantae</taxon>
        <taxon>Streptophyta</taxon>
        <taxon>Embryophyta</taxon>
        <taxon>Tracheophyta</taxon>
        <taxon>Spermatophyta</taxon>
        <taxon>Magnoliopsida</taxon>
        <taxon>eudicotyledons</taxon>
        <taxon>Gunneridae</taxon>
        <taxon>Pentapetalae</taxon>
        <taxon>asterids</taxon>
        <taxon>campanulids</taxon>
        <taxon>Asterales</taxon>
        <taxon>Asteraceae</taxon>
        <taxon>Cichorioideae</taxon>
        <taxon>Cichorieae</taxon>
        <taxon>Lactucinae</taxon>
        <taxon>Lactuca</taxon>
    </lineage>
</organism>
<dbReference type="SUPFAM" id="SSF56112">
    <property type="entry name" value="Protein kinase-like (PK-like)"/>
    <property type="match status" value="1"/>
</dbReference>
<evidence type="ECO:0000256" key="1">
    <source>
        <dbReference type="ARBA" id="ARBA00022527"/>
    </source>
</evidence>